<name>A0A2P2P9D2_RHIMU</name>
<dbReference type="AlphaFoldDB" id="A0A2P2P9D2"/>
<proteinExistence type="predicted"/>
<organism evidence="1">
    <name type="scientific">Rhizophora mucronata</name>
    <name type="common">Asiatic mangrove</name>
    <dbReference type="NCBI Taxonomy" id="61149"/>
    <lineage>
        <taxon>Eukaryota</taxon>
        <taxon>Viridiplantae</taxon>
        <taxon>Streptophyta</taxon>
        <taxon>Embryophyta</taxon>
        <taxon>Tracheophyta</taxon>
        <taxon>Spermatophyta</taxon>
        <taxon>Magnoliopsida</taxon>
        <taxon>eudicotyledons</taxon>
        <taxon>Gunneridae</taxon>
        <taxon>Pentapetalae</taxon>
        <taxon>rosids</taxon>
        <taxon>fabids</taxon>
        <taxon>Malpighiales</taxon>
        <taxon>Rhizophoraceae</taxon>
        <taxon>Rhizophora</taxon>
    </lineage>
</organism>
<evidence type="ECO:0000313" key="1">
    <source>
        <dbReference type="EMBL" id="MBX51376.1"/>
    </source>
</evidence>
<accession>A0A2P2P9D2</accession>
<reference evidence="1" key="1">
    <citation type="submission" date="2018-02" db="EMBL/GenBank/DDBJ databases">
        <title>Rhizophora mucronata_Transcriptome.</title>
        <authorList>
            <person name="Meera S.P."/>
            <person name="Sreeshan A."/>
            <person name="Augustine A."/>
        </authorList>
    </citation>
    <scope>NUCLEOTIDE SEQUENCE</scope>
    <source>
        <tissue evidence="1">Leaf</tissue>
    </source>
</reference>
<sequence length="48" mass="5840">MRKCSLNIAYVHTFNTLENLQMPILIRPQTNSINNLKQMRDLPRRRWN</sequence>
<dbReference type="EMBL" id="GGEC01070892">
    <property type="protein sequence ID" value="MBX51376.1"/>
    <property type="molecule type" value="Transcribed_RNA"/>
</dbReference>
<protein>
    <submittedName>
        <fullName evidence="1">Uncharacterized protein</fullName>
    </submittedName>
</protein>